<dbReference type="PANTHER" id="PTHR12570">
    <property type="match status" value="1"/>
</dbReference>
<evidence type="ECO:0000256" key="6">
    <source>
        <dbReference type="SAM" id="Phobius"/>
    </source>
</evidence>
<evidence type="ECO:0000256" key="1">
    <source>
        <dbReference type="ARBA" id="ARBA00004141"/>
    </source>
</evidence>
<proteinExistence type="predicted"/>
<evidence type="ECO:0000313" key="7">
    <source>
        <dbReference type="EMBL" id="GEM08690.1"/>
    </source>
</evidence>
<dbReference type="EMBL" id="BJWK01000006">
    <property type="protein sequence ID" value="GEM08690.1"/>
    <property type="molecule type" value="Genomic_DNA"/>
</dbReference>
<sequence length="589" mass="64124">MPRLAYVLPRYLGPPAEYRVLTFATDFVIGLFITLAASLTNALGLNITKLDFTRQEALPPSQRKPDFLRIYWLLGLGIYIASQVVGSTLALEYLRAEYVAPLGSTSLIFNFIFAYLLVSTPVTRLDILGTVVIILGVVGVVVFSNIRKETPAIDAESNLSLSLLKTIWGRGDWVAYLVMLEVATISLWWLSRIVFEVCQARVLDERGDADRDEADLTAMVGGGGGRRVANPYEGEGWVGRVKSWRDGWHIAQGKARTVVKRAVQRWSEPRPDASIRQLSAFSWAVTSGLLSGQTLILAKSGVKLVTSAIQHSDPNEPNQFTSPLTWLIVILLIVCAITQVYALNLALKAYDSTFVIPVMFATYTVSAFLNTLVYLDQTKTYRLSIFLLIWASIAVVIAGVVMLSMKKQPKRTRPARSGSTASSVHGRNPFDDPAAPDSSALDSPTKPSFARAFTGASGDVEAGAPPTADPPILWKGQGWWAKLFGGLPVDDASSAPTSTPDVELSQAVRRKQGGVERLDDGDSVLASERLSQRGAEELDADDVDGLGRYAPSLRSSVGKGADEDDDDFGEFEKATGAERVDVDPERHRS</sequence>
<feature type="compositionally biased region" description="Low complexity" evidence="5">
    <location>
        <begin position="431"/>
        <end position="444"/>
    </location>
</feature>
<feature type="transmembrane region" description="Helical" evidence="6">
    <location>
        <begin position="20"/>
        <end position="47"/>
    </location>
</feature>
<keyword evidence="3 6" id="KW-1133">Transmembrane helix</keyword>
<name>A0A511KE81_RHOTO</name>
<evidence type="ECO:0000256" key="4">
    <source>
        <dbReference type="ARBA" id="ARBA00023136"/>
    </source>
</evidence>
<feature type="transmembrane region" description="Helical" evidence="6">
    <location>
        <begin position="354"/>
        <end position="375"/>
    </location>
</feature>
<feature type="compositionally biased region" description="Basic and acidic residues" evidence="5">
    <location>
        <begin position="570"/>
        <end position="589"/>
    </location>
</feature>
<gene>
    <name evidence="7" type="ORF">Rt10032_c06g2707</name>
</gene>
<dbReference type="PANTHER" id="PTHR12570:SF82">
    <property type="entry name" value="NIPA-LIKE PROTEIN 3"/>
    <property type="match status" value="1"/>
</dbReference>
<dbReference type="InterPro" id="IPR008521">
    <property type="entry name" value="Mg_trans_NIPA"/>
</dbReference>
<protein>
    <submittedName>
        <fullName evidence="7">DUF805 domain membrane protein</fullName>
    </submittedName>
</protein>
<dbReference type="InterPro" id="IPR037185">
    <property type="entry name" value="EmrE-like"/>
</dbReference>
<dbReference type="Gene3D" id="1.10.3730.20">
    <property type="match status" value="1"/>
</dbReference>
<comment type="subcellular location">
    <subcellularLocation>
        <location evidence="1">Membrane</location>
        <topology evidence="1">Multi-pass membrane protein</topology>
    </subcellularLocation>
</comment>
<organism evidence="7 8">
    <name type="scientific">Rhodotorula toruloides</name>
    <name type="common">Yeast</name>
    <name type="synonym">Rhodosporidium toruloides</name>
    <dbReference type="NCBI Taxonomy" id="5286"/>
    <lineage>
        <taxon>Eukaryota</taxon>
        <taxon>Fungi</taxon>
        <taxon>Dikarya</taxon>
        <taxon>Basidiomycota</taxon>
        <taxon>Pucciniomycotina</taxon>
        <taxon>Microbotryomycetes</taxon>
        <taxon>Sporidiobolales</taxon>
        <taxon>Sporidiobolaceae</taxon>
        <taxon>Rhodotorula</taxon>
    </lineage>
</organism>
<dbReference type="AlphaFoldDB" id="A0A511KE81"/>
<dbReference type="SUPFAM" id="SSF103481">
    <property type="entry name" value="Multidrug resistance efflux transporter EmrE"/>
    <property type="match status" value="2"/>
</dbReference>
<keyword evidence="2 6" id="KW-0812">Transmembrane</keyword>
<feature type="transmembrane region" description="Helical" evidence="6">
    <location>
        <begin position="173"/>
        <end position="191"/>
    </location>
</feature>
<evidence type="ECO:0000256" key="3">
    <source>
        <dbReference type="ARBA" id="ARBA00022989"/>
    </source>
</evidence>
<feature type="transmembrane region" description="Helical" evidence="6">
    <location>
        <begin position="324"/>
        <end position="347"/>
    </location>
</feature>
<feature type="region of interest" description="Disordered" evidence="5">
    <location>
        <begin position="411"/>
        <end position="446"/>
    </location>
</feature>
<feature type="transmembrane region" description="Helical" evidence="6">
    <location>
        <begin position="381"/>
        <end position="403"/>
    </location>
</feature>
<dbReference type="GO" id="GO:0015095">
    <property type="term" value="F:magnesium ion transmembrane transporter activity"/>
    <property type="evidence" value="ECO:0007669"/>
    <property type="project" value="InterPro"/>
</dbReference>
<dbReference type="Pfam" id="PF05653">
    <property type="entry name" value="Mg_trans_NIPA"/>
    <property type="match status" value="2"/>
</dbReference>
<evidence type="ECO:0000256" key="2">
    <source>
        <dbReference type="ARBA" id="ARBA00022692"/>
    </source>
</evidence>
<feature type="region of interest" description="Disordered" evidence="5">
    <location>
        <begin position="530"/>
        <end position="589"/>
    </location>
</feature>
<dbReference type="Proteomes" id="UP000321518">
    <property type="component" value="Unassembled WGS sequence"/>
</dbReference>
<evidence type="ECO:0000256" key="5">
    <source>
        <dbReference type="SAM" id="MobiDB-lite"/>
    </source>
</evidence>
<accession>A0A511KE81</accession>
<feature type="transmembrane region" description="Helical" evidence="6">
    <location>
        <begin position="98"/>
        <end position="118"/>
    </location>
</feature>
<feature type="transmembrane region" description="Helical" evidence="6">
    <location>
        <begin position="68"/>
        <end position="86"/>
    </location>
</feature>
<feature type="transmembrane region" description="Helical" evidence="6">
    <location>
        <begin position="125"/>
        <end position="146"/>
    </location>
</feature>
<keyword evidence="4 6" id="KW-0472">Membrane</keyword>
<dbReference type="OrthoDB" id="165382at2759"/>
<evidence type="ECO:0000313" key="8">
    <source>
        <dbReference type="Proteomes" id="UP000321518"/>
    </source>
</evidence>
<comment type="caution">
    <text evidence="7">The sequence shown here is derived from an EMBL/GenBank/DDBJ whole genome shotgun (WGS) entry which is preliminary data.</text>
</comment>
<reference evidence="7 8" key="1">
    <citation type="submission" date="2019-07" db="EMBL/GenBank/DDBJ databases">
        <title>Rhodotorula toruloides NBRC10032 genome sequencing.</title>
        <authorList>
            <person name="Shida Y."/>
            <person name="Takaku H."/>
            <person name="Ogasawara W."/>
            <person name="Mori K."/>
        </authorList>
    </citation>
    <scope>NUCLEOTIDE SEQUENCE [LARGE SCALE GENOMIC DNA]</scope>
    <source>
        <strain evidence="7 8">NBRC10032</strain>
    </source>
</reference>
<dbReference type="GO" id="GO:0016020">
    <property type="term" value="C:membrane"/>
    <property type="evidence" value="ECO:0007669"/>
    <property type="project" value="UniProtKB-SubCell"/>
</dbReference>